<sequence>MNEAGVAEFVRVEAAALAGLAERLDGEMGVAVERALGLLEGCAAGGRRVICTGIGKSGIIARKIAATLCSTGTAAAYLHPAEALHGDLGMAAKGDVVVALSYSGETEEVLRLLPAFERLGVGVVSFCGCSSSTLARGSAVVLDVSVSEEACSLNLAPTASTTVMLALGDALALELSRRRGFAAVDFAGLHPGGRLGRRLARVRELMHSGEALPTVSVETSMPEMIHEMSRKRLGMTVVLGAGGGLAGIVSDGDLRRLLEKAGAESFGKTAGEVMNGSPVTIPSGMMAADALVLMEERKITALVVVDGEDVVGVVHLHDLFEMKG</sequence>
<dbReference type="SMART" id="SM00116">
    <property type="entry name" value="CBS"/>
    <property type="match status" value="2"/>
</dbReference>
<dbReference type="InterPro" id="IPR046342">
    <property type="entry name" value="CBS_dom_sf"/>
</dbReference>
<dbReference type="PROSITE" id="PS51371">
    <property type="entry name" value="CBS"/>
    <property type="match status" value="2"/>
</dbReference>
<reference evidence="11" key="1">
    <citation type="submission" date="2011-01" db="EMBL/GenBank/DDBJ databases">
        <title>Complete sequence of chromosome of Acidobacterium sp. MP5ACTX9.</title>
        <authorList>
            <consortium name="US DOE Joint Genome Institute"/>
            <person name="Lucas S."/>
            <person name="Copeland A."/>
            <person name="Lapidus A."/>
            <person name="Cheng J.-F."/>
            <person name="Goodwin L."/>
            <person name="Pitluck S."/>
            <person name="Teshima H."/>
            <person name="Detter J.C."/>
            <person name="Han C."/>
            <person name="Tapia R."/>
            <person name="Land M."/>
            <person name="Hauser L."/>
            <person name="Kyrpides N."/>
            <person name="Ivanova N."/>
            <person name="Ovchinnikova G."/>
            <person name="Pagani I."/>
            <person name="Rawat S.R."/>
            <person name="Mannisto M."/>
            <person name="Haggblom M.M."/>
            <person name="Woyke T."/>
        </authorList>
    </citation>
    <scope>NUCLEOTIDE SEQUENCE [LARGE SCALE GENOMIC DNA]</scope>
    <source>
        <strain evidence="11">MP5ACTX9</strain>
    </source>
</reference>
<organism evidence="11">
    <name type="scientific">Granulicella tundricola (strain ATCC BAA-1859 / DSM 23138 / MP5ACTX9)</name>
    <dbReference type="NCBI Taxonomy" id="1198114"/>
    <lineage>
        <taxon>Bacteria</taxon>
        <taxon>Pseudomonadati</taxon>
        <taxon>Acidobacteriota</taxon>
        <taxon>Terriglobia</taxon>
        <taxon>Terriglobales</taxon>
        <taxon>Acidobacteriaceae</taxon>
        <taxon>Granulicella</taxon>
    </lineage>
</organism>
<evidence type="ECO:0000256" key="6">
    <source>
        <dbReference type="PIRSR" id="PIRSR004692-3"/>
    </source>
</evidence>
<dbReference type="PaxDb" id="1198114-AciX9_1113"/>
<protein>
    <submittedName>
        <fullName evidence="10">KpsF/GutQ family protein</fullName>
        <ecNumber evidence="10">5.3.1.13</ecNumber>
    </submittedName>
</protein>
<evidence type="ECO:0000256" key="5">
    <source>
        <dbReference type="PIRSR" id="PIRSR004692-2"/>
    </source>
</evidence>
<dbReference type="KEGG" id="acm:AciX9_1113"/>
<dbReference type="PIRSF" id="PIRSF004692">
    <property type="entry name" value="KdsD_KpsF"/>
    <property type="match status" value="1"/>
</dbReference>
<keyword evidence="2" id="KW-0677">Repeat</keyword>
<name>E8X3I5_GRATM</name>
<dbReference type="EC" id="5.3.1.13" evidence="10"/>
<evidence type="ECO:0000313" key="11">
    <source>
        <dbReference type="Proteomes" id="UP000000343"/>
    </source>
</evidence>
<proteinExistence type="inferred from homology"/>
<feature type="domain" description="SIS" evidence="9">
    <location>
        <begin position="38"/>
        <end position="181"/>
    </location>
</feature>
<dbReference type="GO" id="GO:0005975">
    <property type="term" value="P:carbohydrate metabolic process"/>
    <property type="evidence" value="ECO:0007669"/>
    <property type="project" value="InterPro"/>
</dbReference>
<keyword evidence="10" id="KW-0413">Isomerase</keyword>
<dbReference type="AlphaFoldDB" id="E8X3I5"/>
<feature type="site" description="Catalytically relevant" evidence="6">
    <location>
        <position position="108"/>
    </location>
</feature>
<dbReference type="eggNOG" id="COG0517">
    <property type="taxonomic scope" value="Bacteria"/>
</dbReference>
<feature type="site" description="Catalytically relevant" evidence="6">
    <location>
        <position position="190"/>
    </location>
</feature>
<dbReference type="Pfam" id="PF01380">
    <property type="entry name" value="SIS"/>
    <property type="match status" value="1"/>
</dbReference>
<dbReference type="InterPro" id="IPR004800">
    <property type="entry name" value="KdsD/KpsF-type"/>
</dbReference>
<keyword evidence="5" id="KW-0862">Zinc</keyword>
<comment type="similarity">
    <text evidence="1 4">Belongs to the SIS family. GutQ/KpsF subfamily.</text>
</comment>
<dbReference type="eggNOG" id="COG0794">
    <property type="taxonomic scope" value="Bacteria"/>
</dbReference>
<dbReference type="InterPro" id="IPR035474">
    <property type="entry name" value="SIS_Kpsf"/>
</dbReference>
<evidence type="ECO:0000256" key="1">
    <source>
        <dbReference type="ARBA" id="ARBA00008165"/>
    </source>
</evidence>
<keyword evidence="5" id="KW-0479">Metal-binding</keyword>
<dbReference type="GO" id="GO:1901135">
    <property type="term" value="P:carbohydrate derivative metabolic process"/>
    <property type="evidence" value="ECO:0007669"/>
    <property type="project" value="InterPro"/>
</dbReference>
<dbReference type="PROSITE" id="PS51464">
    <property type="entry name" value="SIS"/>
    <property type="match status" value="1"/>
</dbReference>
<dbReference type="HOGENOM" id="CLU_040681_13_1_0"/>
<dbReference type="InterPro" id="IPR050986">
    <property type="entry name" value="GutQ/KpsF_isomerases"/>
</dbReference>
<gene>
    <name evidence="10" type="ordered locus">AciX9_1113</name>
</gene>
<evidence type="ECO:0000256" key="3">
    <source>
        <dbReference type="ARBA" id="ARBA00023122"/>
    </source>
</evidence>
<evidence type="ECO:0000259" key="8">
    <source>
        <dbReference type="PROSITE" id="PS51371"/>
    </source>
</evidence>
<feature type="binding site" evidence="5">
    <location>
        <position position="79"/>
    </location>
    <ligand>
        <name>Zn(2+)</name>
        <dbReference type="ChEBI" id="CHEBI:29105"/>
    </ligand>
</feature>
<evidence type="ECO:0000256" key="7">
    <source>
        <dbReference type="PROSITE-ProRule" id="PRU00703"/>
    </source>
</evidence>
<dbReference type="SUPFAM" id="SSF53697">
    <property type="entry name" value="SIS domain"/>
    <property type="match status" value="1"/>
</dbReference>
<dbReference type="GO" id="GO:0097367">
    <property type="term" value="F:carbohydrate derivative binding"/>
    <property type="evidence" value="ECO:0007669"/>
    <property type="project" value="InterPro"/>
</dbReference>
<dbReference type="EMBL" id="CP002480">
    <property type="protein sequence ID" value="ADW68176.1"/>
    <property type="molecule type" value="Genomic_DNA"/>
</dbReference>
<dbReference type="Proteomes" id="UP000000343">
    <property type="component" value="Chromosome"/>
</dbReference>
<feature type="domain" description="CBS" evidence="8">
    <location>
        <begin position="206"/>
        <end position="264"/>
    </location>
</feature>
<evidence type="ECO:0000313" key="10">
    <source>
        <dbReference type="EMBL" id="ADW68176.1"/>
    </source>
</evidence>
<keyword evidence="3 7" id="KW-0129">CBS domain</keyword>
<dbReference type="STRING" id="1198114.AciX9_1113"/>
<dbReference type="PANTHER" id="PTHR42745:SF1">
    <property type="entry name" value="ARABINOSE 5-PHOSPHATE ISOMERASE KDSD"/>
    <property type="match status" value="1"/>
</dbReference>
<feature type="domain" description="CBS" evidence="8">
    <location>
        <begin position="274"/>
        <end position="324"/>
    </location>
</feature>
<dbReference type="Gene3D" id="3.40.50.10490">
    <property type="entry name" value="Glucose-6-phosphate isomerase like protein, domain 1"/>
    <property type="match status" value="1"/>
</dbReference>
<dbReference type="NCBIfam" id="TIGR00393">
    <property type="entry name" value="kpsF"/>
    <property type="match status" value="1"/>
</dbReference>
<evidence type="ECO:0000256" key="2">
    <source>
        <dbReference type="ARBA" id="ARBA00022737"/>
    </source>
</evidence>
<dbReference type="GO" id="GO:0046872">
    <property type="term" value="F:metal ion binding"/>
    <property type="evidence" value="ECO:0007669"/>
    <property type="project" value="UniProtKB-KW"/>
</dbReference>
<accession>E8X3I5</accession>
<dbReference type="PANTHER" id="PTHR42745">
    <property type="match status" value="1"/>
</dbReference>
<dbReference type="InterPro" id="IPR046348">
    <property type="entry name" value="SIS_dom_sf"/>
</dbReference>
<feature type="site" description="Catalytically relevant" evidence="6">
    <location>
        <position position="56"/>
    </location>
</feature>
<dbReference type="CDD" id="cd05014">
    <property type="entry name" value="SIS_Kpsf"/>
    <property type="match status" value="1"/>
</dbReference>
<dbReference type="CDD" id="cd04604">
    <property type="entry name" value="CBS_pair_SIS_assoc"/>
    <property type="match status" value="1"/>
</dbReference>
<dbReference type="InterPro" id="IPR001347">
    <property type="entry name" value="SIS_dom"/>
</dbReference>
<dbReference type="GO" id="GO:0019146">
    <property type="term" value="F:arabinose-5-phosphate isomerase activity"/>
    <property type="evidence" value="ECO:0007669"/>
    <property type="project" value="UniProtKB-EC"/>
</dbReference>
<evidence type="ECO:0000256" key="4">
    <source>
        <dbReference type="PIRNR" id="PIRNR004692"/>
    </source>
</evidence>
<dbReference type="OrthoDB" id="9762536at2"/>
<dbReference type="Gene3D" id="3.10.580.10">
    <property type="entry name" value="CBS-domain"/>
    <property type="match status" value="1"/>
</dbReference>
<keyword evidence="11" id="KW-1185">Reference proteome</keyword>
<feature type="site" description="Catalytically relevant" evidence="6">
    <location>
        <position position="149"/>
    </location>
</feature>
<dbReference type="Pfam" id="PF00571">
    <property type="entry name" value="CBS"/>
    <property type="match status" value="2"/>
</dbReference>
<dbReference type="InterPro" id="IPR000644">
    <property type="entry name" value="CBS_dom"/>
</dbReference>
<evidence type="ECO:0000259" key="9">
    <source>
        <dbReference type="PROSITE" id="PS51464"/>
    </source>
</evidence>